<accession>A0ABX4NKW6</accession>
<name>A0ABX4NKW6_9LEPT</name>
<keyword evidence="2" id="KW-1185">Reference proteome</keyword>
<dbReference type="Proteomes" id="UP000231879">
    <property type="component" value="Unassembled WGS sequence"/>
</dbReference>
<reference evidence="1 2" key="1">
    <citation type="submission" date="2017-07" db="EMBL/GenBank/DDBJ databases">
        <title>Leptospira spp. isolated from tropical soils.</title>
        <authorList>
            <person name="Thibeaux R."/>
            <person name="Iraola G."/>
            <person name="Ferres I."/>
            <person name="Bierque E."/>
            <person name="Girault D."/>
            <person name="Soupe-Gilbert M.-E."/>
            <person name="Picardeau M."/>
            <person name="Goarant C."/>
        </authorList>
    </citation>
    <scope>NUCLEOTIDE SEQUENCE [LARGE SCALE GENOMIC DNA]</scope>
    <source>
        <strain evidence="1 2">FH4-C-A1</strain>
    </source>
</reference>
<evidence type="ECO:0000313" key="2">
    <source>
        <dbReference type="Proteomes" id="UP000231879"/>
    </source>
</evidence>
<evidence type="ECO:0000313" key="1">
    <source>
        <dbReference type="EMBL" id="PJZ57463.1"/>
    </source>
</evidence>
<comment type="caution">
    <text evidence="1">The sequence shown here is derived from an EMBL/GenBank/DDBJ whole genome shotgun (WGS) entry which is preliminary data.</text>
</comment>
<sequence length="402" mass="46126">MLLEVKMKIKRAILVLIQCLLFSIGCSGYQNIAEIKFKTNMELEATYYVVGKPDEDKLKVNANYYRFEKTKNIRELNSITIYEDGRIFGIHTIVLGRENSFSSLCFIKDAENIKTGEELTLSLDCRFNGIGDKVQYKLNIKKGLNVVENEYKNQFKNMEDIYLFSGVGITSIILTRNPDNLFKAGSELTNLGKIDLYKYSVDSIYNLSEEGNFRTLLNAYLTNKDLKSKVMNEIEIDGNEFEINDKAKEYEDIRKKEFVYLENVGLSLGKYDFNKQGYNLSIIFDSSVGGYFGQAPFEYKGIYSDVIFFQIAESEAKNLKLNEFTYVGLFKPKLVIEKEKYVHCNSKGITIITSKEFMDMASNVDPTIICREKVGSFAKVKLNLVKFKLLNKNNEVILEKGK</sequence>
<gene>
    <name evidence="1" type="ORF">CH367_08905</name>
</gene>
<protein>
    <recommendedName>
        <fullName evidence="3">Lipoprotein</fullName>
    </recommendedName>
</protein>
<proteinExistence type="predicted"/>
<evidence type="ECO:0008006" key="3">
    <source>
        <dbReference type="Google" id="ProtNLM"/>
    </source>
</evidence>
<dbReference type="EMBL" id="NPDS01000003">
    <property type="protein sequence ID" value="PJZ57463.1"/>
    <property type="molecule type" value="Genomic_DNA"/>
</dbReference>
<organism evidence="1 2">
    <name type="scientific">Leptospira barantonii</name>
    <dbReference type="NCBI Taxonomy" id="2023184"/>
    <lineage>
        <taxon>Bacteria</taxon>
        <taxon>Pseudomonadati</taxon>
        <taxon>Spirochaetota</taxon>
        <taxon>Spirochaetia</taxon>
        <taxon>Leptospirales</taxon>
        <taxon>Leptospiraceae</taxon>
        <taxon>Leptospira</taxon>
    </lineage>
</organism>
<dbReference type="PROSITE" id="PS51257">
    <property type="entry name" value="PROKAR_LIPOPROTEIN"/>
    <property type="match status" value="1"/>
</dbReference>